<evidence type="ECO:0000256" key="4">
    <source>
        <dbReference type="ARBA" id="ARBA00022982"/>
    </source>
</evidence>
<keyword evidence="10" id="KW-1185">Reference proteome</keyword>
<feature type="transmembrane region" description="Helical" evidence="7">
    <location>
        <begin position="39"/>
        <end position="63"/>
    </location>
</feature>
<keyword evidence="4" id="KW-0249">Electron transport</keyword>
<dbReference type="InterPro" id="IPR014116">
    <property type="entry name" value="Cyt_c_oxidase_cbb3_FixG"/>
</dbReference>
<dbReference type="InterPro" id="IPR051684">
    <property type="entry name" value="Electron_Trans/Redox"/>
</dbReference>
<feature type="transmembrane region" description="Helical" evidence="7">
    <location>
        <begin position="83"/>
        <end position="104"/>
    </location>
</feature>
<dbReference type="RefSeq" id="WP_068710904.1">
    <property type="nucleotide sequence ID" value="NZ_LSZP01000005.1"/>
</dbReference>
<dbReference type="Pfam" id="PF12801">
    <property type="entry name" value="Fer4_5"/>
    <property type="match status" value="1"/>
</dbReference>
<dbReference type="PROSITE" id="PS51379">
    <property type="entry name" value="4FE4S_FER_2"/>
    <property type="match status" value="1"/>
</dbReference>
<dbReference type="InterPro" id="IPR017896">
    <property type="entry name" value="4Fe4S_Fe-S-bd"/>
</dbReference>
<dbReference type="STRING" id="1548208.AXK12_01580"/>
<evidence type="ECO:0000256" key="6">
    <source>
        <dbReference type="ARBA" id="ARBA00023014"/>
    </source>
</evidence>
<evidence type="ECO:0000256" key="5">
    <source>
        <dbReference type="ARBA" id="ARBA00023004"/>
    </source>
</evidence>
<organism evidence="9 10">
    <name type="scientific">Cephaloticoccus capnophilus</name>
    <dbReference type="NCBI Taxonomy" id="1548208"/>
    <lineage>
        <taxon>Bacteria</taxon>
        <taxon>Pseudomonadati</taxon>
        <taxon>Verrucomicrobiota</taxon>
        <taxon>Opitutia</taxon>
        <taxon>Opitutales</taxon>
        <taxon>Opitutaceae</taxon>
        <taxon>Cephaloticoccus</taxon>
    </lineage>
</organism>
<keyword evidence="3" id="KW-0479">Metal-binding</keyword>
<evidence type="ECO:0000256" key="1">
    <source>
        <dbReference type="ARBA" id="ARBA00022448"/>
    </source>
</evidence>
<evidence type="ECO:0000256" key="2">
    <source>
        <dbReference type="ARBA" id="ARBA00022485"/>
    </source>
</evidence>
<evidence type="ECO:0000256" key="3">
    <source>
        <dbReference type="ARBA" id="ARBA00022723"/>
    </source>
</evidence>
<reference evidence="9 10" key="1">
    <citation type="submission" date="2016-02" db="EMBL/GenBank/DDBJ databases">
        <authorList>
            <person name="Wen L."/>
            <person name="He K."/>
            <person name="Yang H."/>
        </authorList>
    </citation>
    <scope>NUCLEOTIDE SEQUENCE [LARGE SCALE GENOMIC DNA]</scope>
    <source>
        <strain evidence="9 10">CV41</strain>
    </source>
</reference>
<evidence type="ECO:0000313" key="9">
    <source>
        <dbReference type="EMBL" id="KXU37653.1"/>
    </source>
</evidence>
<feature type="transmembrane region" description="Helical" evidence="7">
    <location>
        <begin position="354"/>
        <end position="372"/>
    </location>
</feature>
<dbReference type="Proteomes" id="UP000071392">
    <property type="component" value="Unassembled WGS sequence"/>
</dbReference>
<gene>
    <name evidence="9" type="ORF">AXK12_01580</name>
</gene>
<dbReference type="InterPro" id="IPR017900">
    <property type="entry name" value="4Fe4S_Fe_S_CS"/>
</dbReference>
<feature type="transmembrane region" description="Helical" evidence="7">
    <location>
        <begin position="195"/>
        <end position="213"/>
    </location>
</feature>
<dbReference type="Pfam" id="PF13746">
    <property type="entry name" value="Fer4_18"/>
    <property type="match status" value="1"/>
</dbReference>
<keyword evidence="2" id="KW-0004">4Fe-4S</keyword>
<dbReference type="PANTHER" id="PTHR30176">
    <property type="entry name" value="FERREDOXIN-TYPE PROTEIN NAPH"/>
    <property type="match status" value="1"/>
</dbReference>
<feature type="domain" description="4Fe-4S ferredoxin-type" evidence="8">
    <location>
        <begin position="277"/>
        <end position="305"/>
    </location>
</feature>
<dbReference type="InterPro" id="IPR032879">
    <property type="entry name" value="FixG_C"/>
</dbReference>
<evidence type="ECO:0000313" key="10">
    <source>
        <dbReference type="Proteomes" id="UP000071392"/>
    </source>
</evidence>
<dbReference type="AlphaFoldDB" id="A0A139SSV6"/>
<feature type="transmembrane region" description="Helical" evidence="7">
    <location>
        <begin position="158"/>
        <end position="175"/>
    </location>
</feature>
<keyword evidence="7" id="KW-1133">Transmembrane helix</keyword>
<keyword evidence="1" id="KW-0813">Transport</keyword>
<dbReference type="GO" id="GO:0046872">
    <property type="term" value="F:metal ion binding"/>
    <property type="evidence" value="ECO:0007669"/>
    <property type="project" value="UniProtKB-KW"/>
</dbReference>
<dbReference type="EMBL" id="LSZP01000005">
    <property type="protein sequence ID" value="KXU37653.1"/>
    <property type="molecule type" value="Genomic_DNA"/>
</dbReference>
<evidence type="ECO:0000256" key="7">
    <source>
        <dbReference type="SAM" id="Phobius"/>
    </source>
</evidence>
<dbReference type="OrthoDB" id="9811700at2"/>
<comment type="caution">
    <text evidence="9">The sequence shown here is derived from an EMBL/GenBank/DDBJ whole genome shotgun (WGS) entry which is preliminary data.</text>
</comment>
<keyword evidence="7" id="KW-0472">Membrane</keyword>
<proteinExistence type="predicted"/>
<dbReference type="InterPro" id="IPR013783">
    <property type="entry name" value="Ig-like_fold"/>
</dbReference>
<dbReference type="PROSITE" id="PS00198">
    <property type="entry name" value="4FE4S_FER_1"/>
    <property type="match status" value="1"/>
</dbReference>
<sequence>MLKPVRPTIDSVTTISADGSRPFIYPADVKGRFTTARKLSALALIVFYLSLPWIQVGGFPAVFLDIAARRFHLFGLTFAAQDMWLSFFLITGLGFALFFITALFGRIWCGWACPQTVFLDHVYRRIERWIDGNAVARRKLAAAPWTGAKIAKRTLKHALYLLVSLVITHLFLAYYVSLKSVWEMVSTAPGEHWSAFLFVAVATAILYFNFAWFREQLCIVICPYGRLQSAMIDDHSMVVGYDTRRGEPRGKGAKPGLAKSPNAAAGSVEFVKTGSSSEPEAKRGDCVDCARCVQVCPTGIDIRQGLQLECIGCTACIDACDEVMRRLKRPTGLIRYDSQAALAGARTRWLRPRVYLYSVMLAIGIGVASKAISTVKPANISVTRITGTPYVVTDETIRNQFFVRILNKRAEPTDFIVEVDSPTPLTRSGLDGPLSVPAISEEIRPLVLVVPRSHYTGPFKVSITTRDAQGRFAQTREIEFLGPDPRLLNEEDE</sequence>
<dbReference type="NCBIfam" id="TIGR02745">
    <property type="entry name" value="ccoG_rdxA_fixG"/>
    <property type="match status" value="1"/>
</dbReference>
<keyword evidence="6" id="KW-0411">Iron-sulfur</keyword>
<protein>
    <submittedName>
        <fullName evidence="9">Cytochrome-c oxidase</fullName>
    </submittedName>
</protein>
<evidence type="ECO:0000259" key="8">
    <source>
        <dbReference type="PROSITE" id="PS51379"/>
    </source>
</evidence>
<keyword evidence="5" id="KW-0408">Iron</keyword>
<keyword evidence="7" id="KW-0812">Transmembrane</keyword>
<dbReference type="Gene3D" id="2.60.40.10">
    <property type="entry name" value="Immunoglobulins"/>
    <property type="match status" value="1"/>
</dbReference>
<dbReference type="PANTHER" id="PTHR30176:SF3">
    <property type="entry name" value="FERREDOXIN-TYPE PROTEIN NAPH"/>
    <property type="match status" value="1"/>
</dbReference>
<name>A0A139SSV6_9BACT</name>
<dbReference type="GO" id="GO:0051539">
    <property type="term" value="F:4 iron, 4 sulfur cluster binding"/>
    <property type="evidence" value="ECO:0007669"/>
    <property type="project" value="UniProtKB-KW"/>
</dbReference>
<dbReference type="SUPFAM" id="SSF54862">
    <property type="entry name" value="4Fe-4S ferredoxins"/>
    <property type="match status" value="1"/>
</dbReference>
<dbReference type="GO" id="GO:0005886">
    <property type="term" value="C:plasma membrane"/>
    <property type="evidence" value="ECO:0007669"/>
    <property type="project" value="TreeGrafter"/>
</dbReference>
<accession>A0A139SSV6</accession>
<dbReference type="Pfam" id="PF11614">
    <property type="entry name" value="FixG_C"/>
    <property type="match status" value="1"/>
</dbReference>